<reference evidence="1" key="1">
    <citation type="submission" date="2020-07" db="EMBL/GenBank/DDBJ databases">
        <title>Multicomponent nature underlies the extraordinary mechanical properties of spider dragline silk.</title>
        <authorList>
            <person name="Kono N."/>
            <person name="Nakamura H."/>
            <person name="Mori M."/>
            <person name="Yoshida Y."/>
            <person name="Ohtoshi R."/>
            <person name="Malay A.D."/>
            <person name="Moran D.A.P."/>
            <person name="Tomita M."/>
            <person name="Numata K."/>
            <person name="Arakawa K."/>
        </authorList>
    </citation>
    <scope>NUCLEOTIDE SEQUENCE</scope>
</reference>
<evidence type="ECO:0000313" key="1">
    <source>
        <dbReference type="EMBL" id="GFQ92839.1"/>
    </source>
</evidence>
<accession>A0A8X6L198</accession>
<protein>
    <submittedName>
        <fullName evidence="1">Uncharacterized protein</fullName>
    </submittedName>
</protein>
<name>A0A8X6L198_TRICU</name>
<dbReference type="Proteomes" id="UP000887116">
    <property type="component" value="Unassembled WGS sequence"/>
</dbReference>
<organism evidence="1 2">
    <name type="scientific">Trichonephila clavata</name>
    <name type="common">Joro spider</name>
    <name type="synonym">Nephila clavata</name>
    <dbReference type="NCBI Taxonomy" id="2740835"/>
    <lineage>
        <taxon>Eukaryota</taxon>
        <taxon>Metazoa</taxon>
        <taxon>Ecdysozoa</taxon>
        <taxon>Arthropoda</taxon>
        <taxon>Chelicerata</taxon>
        <taxon>Arachnida</taxon>
        <taxon>Araneae</taxon>
        <taxon>Araneomorphae</taxon>
        <taxon>Entelegynae</taxon>
        <taxon>Araneoidea</taxon>
        <taxon>Nephilidae</taxon>
        <taxon>Trichonephila</taxon>
    </lineage>
</organism>
<evidence type="ECO:0000313" key="2">
    <source>
        <dbReference type="Proteomes" id="UP000887116"/>
    </source>
</evidence>
<dbReference type="AlphaFoldDB" id="A0A8X6L198"/>
<keyword evidence="2" id="KW-1185">Reference proteome</keyword>
<sequence length="101" mass="10993">MMAKEGVGLTKSHSLPLYSTSECMKINNNPSIVDLTKLSSHIGAVIVPAKTKRNLLFKKTDVLHLHTSLLWQHKLSDDVTVLSGVNSVLVSISSIQKDVAI</sequence>
<dbReference type="EMBL" id="BMAO01004160">
    <property type="protein sequence ID" value="GFQ92839.1"/>
    <property type="molecule type" value="Genomic_DNA"/>
</dbReference>
<gene>
    <name evidence="1" type="ORF">TNCT_533901</name>
</gene>
<proteinExistence type="predicted"/>
<comment type="caution">
    <text evidence="1">The sequence shown here is derived from an EMBL/GenBank/DDBJ whole genome shotgun (WGS) entry which is preliminary data.</text>
</comment>